<keyword evidence="7" id="KW-0547">Nucleotide-binding</keyword>
<dbReference type="Gene3D" id="1.20.1560.10">
    <property type="entry name" value="ABC transporter type 1, transmembrane domain"/>
    <property type="match status" value="2"/>
</dbReference>
<dbReference type="Pfam" id="PF00664">
    <property type="entry name" value="ABC_membrane"/>
    <property type="match status" value="1"/>
</dbReference>
<keyword evidence="9" id="KW-1278">Translocase</keyword>
<dbReference type="PANTHER" id="PTHR24221:SF503">
    <property type="entry name" value="MITOCHONDRIAL POTASSIUM CHANNEL ATP-BINDING SUBUNIT"/>
    <property type="match status" value="1"/>
</dbReference>
<organism evidence="17 18">
    <name type="scientific">Ditylenchus dipsaci</name>
    <dbReference type="NCBI Taxonomy" id="166011"/>
    <lineage>
        <taxon>Eukaryota</taxon>
        <taxon>Metazoa</taxon>
        <taxon>Ecdysozoa</taxon>
        <taxon>Nematoda</taxon>
        <taxon>Chromadorea</taxon>
        <taxon>Rhabditida</taxon>
        <taxon>Tylenchina</taxon>
        <taxon>Tylenchomorpha</taxon>
        <taxon>Sphaerularioidea</taxon>
        <taxon>Anguinidae</taxon>
        <taxon>Anguininae</taxon>
        <taxon>Ditylenchus</taxon>
    </lineage>
</organism>
<keyword evidence="8" id="KW-0067">ATP-binding</keyword>
<dbReference type="GO" id="GO:0008559">
    <property type="term" value="F:ABC-type xenobiotic transporter activity"/>
    <property type="evidence" value="ECO:0007669"/>
    <property type="project" value="UniProtKB-EC"/>
</dbReference>
<dbReference type="InterPro" id="IPR039421">
    <property type="entry name" value="Type_1_exporter"/>
</dbReference>
<evidence type="ECO:0000256" key="4">
    <source>
        <dbReference type="ARBA" id="ARBA00022448"/>
    </source>
</evidence>
<dbReference type="EC" id="7.6.2.2" evidence="3"/>
<dbReference type="PROSITE" id="PS00211">
    <property type="entry name" value="ABC_TRANSPORTER_1"/>
    <property type="match status" value="1"/>
</dbReference>
<keyword evidence="5 14" id="KW-0812">Transmembrane</keyword>
<dbReference type="GO" id="GO:0016887">
    <property type="term" value="F:ATP hydrolysis activity"/>
    <property type="evidence" value="ECO:0007669"/>
    <property type="project" value="InterPro"/>
</dbReference>
<reference evidence="18" key="1">
    <citation type="submission" date="2022-11" db="UniProtKB">
        <authorList>
            <consortium name="WormBaseParasite"/>
        </authorList>
    </citation>
    <scope>IDENTIFICATION</scope>
</reference>
<evidence type="ECO:0000256" key="2">
    <source>
        <dbReference type="ARBA" id="ARBA00007577"/>
    </source>
</evidence>
<evidence type="ECO:0000256" key="10">
    <source>
        <dbReference type="ARBA" id="ARBA00022989"/>
    </source>
</evidence>
<evidence type="ECO:0000256" key="13">
    <source>
        <dbReference type="ARBA" id="ARBA00034018"/>
    </source>
</evidence>
<evidence type="ECO:0000259" key="16">
    <source>
        <dbReference type="PROSITE" id="PS50929"/>
    </source>
</evidence>
<dbReference type="InterPro" id="IPR036640">
    <property type="entry name" value="ABC1_TM_sf"/>
</dbReference>
<feature type="transmembrane region" description="Helical" evidence="14">
    <location>
        <begin position="122"/>
        <end position="141"/>
    </location>
</feature>
<dbReference type="PROSITE" id="PS50929">
    <property type="entry name" value="ABC_TM1F"/>
    <property type="match status" value="1"/>
</dbReference>
<dbReference type="SUPFAM" id="SSF52540">
    <property type="entry name" value="P-loop containing nucleoside triphosphate hydrolases"/>
    <property type="match status" value="1"/>
</dbReference>
<feature type="transmembrane region" description="Helical" evidence="14">
    <location>
        <begin position="238"/>
        <end position="260"/>
    </location>
</feature>
<dbReference type="SUPFAM" id="SSF90123">
    <property type="entry name" value="ABC transporter transmembrane region"/>
    <property type="match status" value="1"/>
</dbReference>
<keyword evidence="11 14" id="KW-0472">Membrane</keyword>
<name>A0A915EG33_9BILA</name>
<dbReference type="CDD" id="cd03249">
    <property type="entry name" value="ABC_MTABC3_MDL1_MDL2"/>
    <property type="match status" value="1"/>
</dbReference>
<comment type="subcellular location">
    <subcellularLocation>
        <location evidence="1">Membrane</location>
        <topology evidence="1">Multi-pass membrane protein</topology>
    </subcellularLocation>
</comment>
<dbReference type="PANTHER" id="PTHR24221">
    <property type="entry name" value="ATP-BINDING CASSETTE SUB-FAMILY B"/>
    <property type="match status" value="1"/>
</dbReference>
<keyword evidence="17" id="KW-1185">Reference proteome</keyword>
<feature type="domain" description="ABC transmembrane type-1" evidence="16">
    <location>
        <begin position="1"/>
        <end position="185"/>
    </location>
</feature>
<sequence>MLRIFSLSDTQEMERQGHFWSLFFAFLGLAQAVILFTEVSLFGRCAETMTMRLRSQLFRNIMRMDIAYFDSPRHTTGSLATRLATDTPNVRAALDFRLGAVFSAGVAFVGGIALALYYNWQLAVLVICVLPIAGLGQLFHVRHLKGRADKDKRAYEQAGKLVLEAMENIRTVYALSAEKRFWKSFLAVWMRHTRGQPKVVFHRHSPLVSPAPFPFHTFFSVSVGLSLLFAEFVEPMGLFNVMFAISFSSTTIGIIFKMLAEKPQIDSASKGGIVKPIKGDIQLDSIHFSYPQRTKAKVLNGLELSVQAGQRLALVGQSGCGKSTVVSLVERFYDPLDGRVLIDGEDIRQHNVKNLRAQMALVSQDPILFDCSIKDNLLYGLDSSLISELQLEDALAMANLSTFVHQQLPQGWDTRVGEKGVQLSGGQKQRLAIARALLRDPKILLLDEATSALDSESEKMVQEALERVSEGRTCIVIAHRLSTITNADQIVILNEGGVVEKGTHQELLNLRGLYYGLIQKSQLTTTKVC</sequence>
<keyword evidence="10 14" id="KW-1133">Transmembrane helix</keyword>
<dbReference type="GO" id="GO:0016020">
    <property type="term" value="C:membrane"/>
    <property type="evidence" value="ECO:0007669"/>
    <property type="project" value="UniProtKB-SubCell"/>
</dbReference>
<dbReference type="PROSITE" id="PS50893">
    <property type="entry name" value="ABC_TRANSPORTER_2"/>
    <property type="match status" value="1"/>
</dbReference>
<keyword evidence="4" id="KW-0813">Transport</keyword>
<evidence type="ECO:0000256" key="12">
    <source>
        <dbReference type="ARBA" id="ARBA00023180"/>
    </source>
</evidence>
<evidence type="ECO:0000256" key="8">
    <source>
        <dbReference type="ARBA" id="ARBA00022840"/>
    </source>
</evidence>
<dbReference type="InterPro" id="IPR003593">
    <property type="entry name" value="AAA+_ATPase"/>
</dbReference>
<feature type="domain" description="ABC transporter" evidence="15">
    <location>
        <begin position="281"/>
        <end position="520"/>
    </location>
</feature>
<comment type="similarity">
    <text evidence="2">Belongs to the ABC transporter superfamily. ABCB family. Multidrug resistance exporter (TC 3.A.1.201) subfamily.</text>
</comment>
<evidence type="ECO:0000256" key="3">
    <source>
        <dbReference type="ARBA" id="ARBA00012191"/>
    </source>
</evidence>
<evidence type="ECO:0000256" key="6">
    <source>
        <dbReference type="ARBA" id="ARBA00022737"/>
    </source>
</evidence>
<keyword evidence="6" id="KW-0677">Repeat</keyword>
<evidence type="ECO:0000256" key="14">
    <source>
        <dbReference type="SAM" id="Phobius"/>
    </source>
</evidence>
<evidence type="ECO:0000256" key="7">
    <source>
        <dbReference type="ARBA" id="ARBA00022741"/>
    </source>
</evidence>
<dbReference type="GO" id="GO:0005524">
    <property type="term" value="F:ATP binding"/>
    <property type="evidence" value="ECO:0007669"/>
    <property type="project" value="UniProtKB-KW"/>
</dbReference>
<dbReference type="WBParaSite" id="jg5976">
    <property type="protein sequence ID" value="jg5976"/>
    <property type="gene ID" value="jg5976"/>
</dbReference>
<evidence type="ECO:0000313" key="17">
    <source>
        <dbReference type="Proteomes" id="UP000887574"/>
    </source>
</evidence>
<accession>A0A915EG33</accession>
<keyword evidence="12" id="KW-0325">Glycoprotein</keyword>
<comment type="catalytic activity">
    <reaction evidence="13">
        <text>ATP + H2O + xenobioticSide 1 = ADP + phosphate + xenobioticSide 2.</text>
        <dbReference type="EC" id="7.6.2.2"/>
    </reaction>
</comment>
<dbReference type="Pfam" id="PF00005">
    <property type="entry name" value="ABC_tran"/>
    <property type="match status" value="1"/>
</dbReference>
<dbReference type="InterPro" id="IPR027417">
    <property type="entry name" value="P-loop_NTPase"/>
</dbReference>
<feature type="transmembrane region" description="Helical" evidence="14">
    <location>
        <begin position="20"/>
        <end position="42"/>
    </location>
</feature>
<evidence type="ECO:0000256" key="5">
    <source>
        <dbReference type="ARBA" id="ARBA00022692"/>
    </source>
</evidence>
<protein>
    <recommendedName>
        <fullName evidence="3">ABC-type xenobiotic transporter</fullName>
        <ecNumber evidence="3">7.6.2.2</ecNumber>
    </recommendedName>
</protein>
<dbReference type="CDD" id="cd18578">
    <property type="entry name" value="ABC_6TM_Pgp_ABCB1_D2_like"/>
    <property type="match status" value="1"/>
</dbReference>
<dbReference type="Gene3D" id="3.40.50.300">
    <property type="entry name" value="P-loop containing nucleotide triphosphate hydrolases"/>
    <property type="match status" value="1"/>
</dbReference>
<dbReference type="AlphaFoldDB" id="A0A915EG33"/>
<evidence type="ECO:0000256" key="9">
    <source>
        <dbReference type="ARBA" id="ARBA00022967"/>
    </source>
</evidence>
<evidence type="ECO:0000313" key="18">
    <source>
        <dbReference type="WBParaSite" id="jg5976"/>
    </source>
</evidence>
<evidence type="ECO:0000259" key="15">
    <source>
        <dbReference type="PROSITE" id="PS50893"/>
    </source>
</evidence>
<dbReference type="InterPro" id="IPR003439">
    <property type="entry name" value="ABC_transporter-like_ATP-bd"/>
</dbReference>
<dbReference type="FunFam" id="3.40.50.300:FF:000479">
    <property type="entry name" value="Multidrug resistance protein 1A"/>
    <property type="match status" value="1"/>
</dbReference>
<dbReference type="SMART" id="SM00382">
    <property type="entry name" value="AAA"/>
    <property type="match status" value="1"/>
</dbReference>
<evidence type="ECO:0000256" key="11">
    <source>
        <dbReference type="ARBA" id="ARBA00023136"/>
    </source>
</evidence>
<proteinExistence type="inferred from homology"/>
<evidence type="ECO:0000256" key="1">
    <source>
        <dbReference type="ARBA" id="ARBA00004141"/>
    </source>
</evidence>
<dbReference type="InterPro" id="IPR011527">
    <property type="entry name" value="ABC1_TM_dom"/>
</dbReference>
<feature type="transmembrane region" description="Helical" evidence="14">
    <location>
        <begin position="98"/>
        <end position="116"/>
    </location>
</feature>
<dbReference type="Proteomes" id="UP000887574">
    <property type="component" value="Unplaced"/>
</dbReference>
<dbReference type="InterPro" id="IPR017871">
    <property type="entry name" value="ABC_transporter-like_CS"/>
</dbReference>